<protein>
    <recommendedName>
        <fullName evidence="2">Retrotransposon gag domain-containing protein</fullName>
    </recommendedName>
</protein>
<feature type="compositionally biased region" description="Low complexity" evidence="1">
    <location>
        <begin position="366"/>
        <end position="388"/>
    </location>
</feature>
<dbReference type="InterPro" id="IPR021109">
    <property type="entry name" value="Peptidase_aspartic_dom_sf"/>
</dbReference>
<feature type="region of interest" description="Disordered" evidence="1">
    <location>
        <begin position="337"/>
        <end position="391"/>
    </location>
</feature>
<dbReference type="CDD" id="cd00303">
    <property type="entry name" value="retropepsin_like"/>
    <property type="match status" value="1"/>
</dbReference>
<dbReference type="PANTHER" id="PTHR33067">
    <property type="entry name" value="RNA-DIRECTED DNA POLYMERASE-RELATED"/>
    <property type="match status" value="1"/>
</dbReference>
<evidence type="ECO:0000313" key="4">
    <source>
        <dbReference type="Proteomes" id="UP001152523"/>
    </source>
</evidence>
<accession>A0AAV0G2H5</accession>
<reference evidence="3" key="1">
    <citation type="submission" date="2022-07" db="EMBL/GenBank/DDBJ databases">
        <authorList>
            <person name="Macas J."/>
            <person name="Novak P."/>
            <person name="Neumann P."/>
        </authorList>
    </citation>
    <scope>NUCLEOTIDE SEQUENCE</scope>
</reference>
<dbReference type="EMBL" id="CAMAPF010001037">
    <property type="protein sequence ID" value="CAH9142137.1"/>
    <property type="molecule type" value="Genomic_DNA"/>
</dbReference>
<name>A0AAV0G2H5_9ASTE</name>
<dbReference type="PANTHER" id="PTHR33067:SF15">
    <property type="entry name" value="RNA-DIRECTED DNA POLYMERASE"/>
    <property type="match status" value="1"/>
</dbReference>
<feature type="compositionally biased region" description="Polar residues" evidence="1">
    <location>
        <begin position="338"/>
        <end position="353"/>
    </location>
</feature>
<feature type="region of interest" description="Disordered" evidence="1">
    <location>
        <begin position="485"/>
        <end position="514"/>
    </location>
</feature>
<dbReference type="AlphaFoldDB" id="A0AAV0G2H5"/>
<proteinExistence type="predicted"/>
<comment type="caution">
    <text evidence="3">The sequence shown here is derived from an EMBL/GenBank/DDBJ whole genome shotgun (WGS) entry which is preliminary data.</text>
</comment>
<dbReference type="InterPro" id="IPR005162">
    <property type="entry name" value="Retrotrans_gag_dom"/>
</dbReference>
<evidence type="ECO:0000256" key="1">
    <source>
        <dbReference type="SAM" id="MobiDB-lite"/>
    </source>
</evidence>
<evidence type="ECO:0000259" key="2">
    <source>
        <dbReference type="Pfam" id="PF03732"/>
    </source>
</evidence>
<feature type="domain" description="Retrotransposon gag" evidence="2">
    <location>
        <begin position="135"/>
        <end position="227"/>
    </location>
</feature>
<feature type="region of interest" description="Disordered" evidence="1">
    <location>
        <begin position="31"/>
        <end position="53"/>
    </location>
</feature>
<dbReference type="Proteomes" id="UP001152523">
    <property type="component" value="Unassembled WGS sequence"/>
</dbReference>
<keyword evidence="4" id="KW-1185">Reference proteome</keyword>
<dbReference type="Pfam" id="PF13650">
    <property type="entry name" value="Asp_protease_2"/>
    <property type="match status" value="1"/>
</dbReference>
<feature type="compositionally biased region" description="Low complexity" evidence="1">
    <location>
        <begin position="33"/>
        <end position="45"/>
    </location>
</feature>
<gene>
    <name evidence="3" type="ORF">CEPIT_LOCUS39672</name>
</gene>
<organism evidence="3 4">
    <name type="scientific">Cuscuta epithymum</name>
    <dbReference type="NCBI Taxonomy" id="186058"/>
    <lineage>
        <taxon>Eukaryota</taxon>
        <taxon>Viridiplantae</taxon>
        <taxon>Streptophyta</taxon>
        <taxon>Embryophyta</taxon>
        <taxon>Tracheophyta</taxon>
        <taxon>Spermatophyta</taxon>
        <taxon>Magnoliopsida</taxon>
        <taxon>eudicotyledons</taxon>
        <taxon>Gunneridae</taxon>
        <taxon>Pentapetalae</taxon>
        <taxon>asterids</taxon>
        <taxon>lamiids</taxon>
        <taxon>Solanales</taxon>
        <taxon>Convolvulaceae</taxon>
        <taxon>Cuscuteae</taxon>
        <taxon>Cuscuta</taxon>
        <taxon>Cuscuta subgen. Cuscuta</taxon>
    </lineage>
</organism>
<dbReference type="SUPFAM" id="SSF50630">
    <property type="entry name" value="Acid proteases"/>
    <property type="match status" value="1"/>
</dbReference>
<dbReference type="Pfam" id="PF03732">
    <property type="entry name" value="Retrotrans_gag"/>
    <property type="match status" value="1"/>
</dbReference>
<dbReference type="Gene3D" id="2.40.70.10">
    <property type="entry name" value="Acid Proteases"/>
    <property type="match status" value="1"/>
</dbReference>
<evidence type="ECO:0000313" key="3">
    <source>
        <dbReference type="EMBL" id="CAH9142137.1"/>
    </source>
</evidence>
<sequence>MVKHRSINQITYQTNPETEQAFERFRNLFPNTSSEESSSASSSSSENEEPITMAQETRTLRELTAPNLNQQPLCITFPTLNEGNTFELKSGLIHLLPSFHGLRGEDPNKHLSEFHIVCTSMCPNGVTEEQIKLRAFPFSLKDTAKDWLFYLPSGSIDTWAAMKKCFLERYYPASVSSSLKKQISNIDQKDDESLYEYWERFKKLCASCPYHGYTEQDLILYFYDGLADQDRRMVNAASGGGIVNKTPSQARNLISELTENSRYYNGRSSTRRVAAAESNTSLESQVAGLTSLVKDFLLKPKTQEVKVCGICSTQGHPTDSCPSIQEENFEQVNALGFQGQQQRRYDPFSNSYNHGMRDHSNLRYGNPQQSNSPSQPPFNNQGSNSQPNMSTDDMIRALTSNMVTMQQSMGQFQQTMIQFQHETKSSIKNLETQVSQISNAVSRLEAKDSGKLPSQTEQNPRQHVNAIMLRSETILKELEKEEQKVEQVDREEEAHLEEENTKAKLPPHSSYEPVAPFPEALRETKKLDKDADIYETFSKCEVNIPLLNSIKSIPRFAKFLKELCKTKTKNKVKGKQEVVVSEHVSALFQKKLPEKCSDPGMFTIPCKIGDTLFPRALLDLGASVNVIPYSLYKSLKLGPMHETGVVIQLADRSCTYPKGVVEDVLVQVKNLVFPVDFYILEMEADNQTTPILLGRPFLKTAQTKIDVSNGSLTLEFDDQKVEFNIFDSTKKQFKDQSLCSLNVFEPQARNIFIEKDTKKTSIFEKRIEQKKSILKEESPQSELEPPVVEAITKKKLRPYWKRPKKKNETRDVHDPT</sequence>